<dbReference type="EMBL" id="CAJOBJ010135603">
    <property type="protein sequence ID" value="CAF4740539.1"/>
    <property type="molecule type" value="Genomic_DNA"/>
</dbReference>
<protein>
    <submittedName>
        <fullName evidence="1">Uncharacterized protein</fullName>
    </submittedName>
</protein>
<name>A0A8S2XJJ4_9BILA</name>
<dbReference type="SUPFAM" id="SSF54001">
    <property type="entry name" value="Cysteine proteinases"/>
    <property type="match status" value="1"/>
</dbReference>
<organism evidence="1 3">
    <name type="scientific">Rotaria magnacalcarata</name>
    <dbReference type="NCBI Taxonomy" id="392030"/>
    <lineage>
        <taxon>Eukaryota</taxon>
        <taxon>Metazoa</taxon>
        <taxon>Spiralia</taxon>
        <taxon>Gnathifera</taxon>
        <taxon>Rotifera</taxon>
        <taxon>Eurotatoria</taxon>
        <taxon>Bdelloidea</taxon>
        <taxon>Philodinida</taxon>
        <taxon>Philodinidae</taxon>
        <taxon>Rotaria</taxon>
    </lineage>
</organism>
<accession>A0A8S2XJJ4</accession>
<dbReference type="Gene3D" id="3.90.70.10">
    <property type="entry name" value="Cysteine proteinases"/>
    <property type="match status" value="1"/>
</dbReference>
<feature type="non-terminal residue" evidence="1">
    <location>
        <position position="1"/>
    </location>
</feature>
<proteinExistence type="predicted"/>
<dbReference type="InterPro" id="IPR038765">
    <property type="entry name" value="Papain-like_cys_pep_sf"/>
</dbReference>
<sequence length="37" mass="4357">MFWDLSLPLPRDRSSTNLQDCIQLFMSKEELDGDEEP</sequence>
<gene>
    <name evidence="1" type="ORF">BYL167_LOCUS35933</name>
    <name evidence="2" type="ORF">GIL414_LOCUS44702</name>
</gene>
<dbReference type="Proteomes" id="UP000681720">
    <property type="component" value="Unassembled WGS sequence"/>
</dbReference>
<reference evidence="1" key="1">
    <citation type="submission" date="2021-02" db="EMBL/GenBank/DDBJ databases">
        <authorList>
            <person name="Nowell W R."/>
        </authorList>
    </citation>
    <scope>NUCLEOTIDE SEQUENCE</scope>
</reference>
<dbReference type="Proteomes" id="UP000681967">
    <property type="component" value="Unassembled WGS sequence"/>
</dbReference>
<dbReference type="EMBL" id="CAJOBH010077008">
    <property type="protein sequence ID" value="CAF4499279.1"/>
    <property type="molecule type" value="Genomic_DNA"/>
</dbReference>
<comment type="caution">
    <text evidence="1">The sequence shown here is derived from an EMBL/GenBank/DDBJ whole genome shotgun (WGS) entry which is preliminary data.</text>
</comment>
<dbReference type="AlphaFoldDB" id="A0A8S2XJJ4"/>
<evidence type="ECO:0000313" key="2">
    <source>
        <dbReference type="EMBL" id="CAF4740539.1"/>
    </source>
</evidence>
<evidence type="ECO:0000313" key="1">
    <source>
        <dbReference type="EMBL" id="CAF4499279.1"/>
    </source>
</evidence>
<evidence type="ECO:0000313" key="3">
    <source>
        <dbReference type="Proteomes" id="UP000681967"/>
    </source>
</evidence>